<gene>
    <name evidence="2" type="ORF">PUMCH_004159</name>
</gene>
<organism evidence="2 3">
    <name type="scientific">Australozyma saopauloensis</name>
    <dbReference type="NCBI Taxonomy" id="291208"/>
    <lineage>
        <taxon>Eukaryota</taxon>
        <taxon>Fungi</taxon>
        <taxon>Dikarya</taxon>
        <taxon>Ascomycota</taxon>
        <taxon>Saccharomycotina</taxon>
        <taxon>Pichiomycetes</taxon>
        <taxon>Metschnikowiaceae</taxon>
        <taxon>Australozyma</taxon>
    </lineage>
</organism>
<dbReference type="PANTHER" id="PTHR31126">
    <property type="entry name" value="TYROSINE-PROTEIN PHOSPHATASE"/>
    <property type="match status" value="1"/>
</dbReference>
<dbReference type="GeneID" id="88175220"/>
<proteinExistence type="predicted"/>
<keyword evidence="3" id="KW-1185">Reference proteome</keyword>
<dbReference type="InterPro" id="IPR004861">
    <property type="entry name" value="Siw14-like"/>
</dbReference>
<reference evidence="2 3" key="1">
    <citation type="submission" date="2023-10" db="EMBL/GenBank/DDBJ databases">
        <title>Draft Genome Sequence of Candida saopaulonensis from a very Premature Infant with Sepsis.</title>
        <authorList>
            <person name="Ning Y."/>
            <person name="Dai R."/>
            <person name="Xiao M."/>
            <person name="Xu Y."/>
            <person name="Yan Q."/>
            <person name="Zhang L."/>
        </authorList>
    </citation>
    <scope>NUCLEOTIDE SEQUENCE [LARGE SCALE GENOMIC DNA]</scope>
    <source>
        <strain evidence="2 3">19XY460</strain>
    </source>
</reference>
<accession>A0AAX4HDV9</accession>
<evidence type="ECO:0008006" key="4">
    <source>
        <dbReference type="Google" id="ProtNLM"/>
    </source>
</evidence>
<dbReference type="Gene3D" id="3.90.190.10">
    <property type="entry name" value="Protein tyrosine phosphatase superfamily"/>
    <property type="match status" value="1"/>
</dbReference>
<dbReference type="EMBL" id="CP138898">
    <property type="protein sequence ID" value="WPK26798.1"/>
    <property type="molecule type" value="Genomic_DNA"/>
</dbReference>
<dbReference type="Proteomes" id="UP001338582">
    <property type="component" value="Chromosome 5"/>
</dbReference>
<dbReference type="AlphaFoldDB" id="A0AAX4HDV9"/>
<dbReference type="PANTHER" id="PTHR31126:SF70">
    <property type="entry name" value="PROTEIN OCA4"/>
    <property type="match status" value="1"/>
</dbReference>
<dbReference type="InterPro" id="IPR029021">
    <property type="entry name" value="Prot-tyrosine_phosphatase-like"/>
</dbReference>
<dbReference type="GO" id="GO:0016791">
    <property type="term" value="F:phosphatase activity"/>
    <property type="evidence" value="ECO:0007669"/>
    <property type="project" value="TreeGrafter"/>
</dbReference>
<evidence type="ECO:0000256" key="1">
    <source>
        <dbReference type="SAM" id="MobiDB-lite"/>
    </source>
</evidence>
<evidence type="ECO:0000313" key="2">
    <source>
        <dbReference type="EMBL" id="WPK26798.1"/>
    </source>
</evidence>
<feature type="region of interest" description="Disordered" evidence="1">
    <location>
        <begin position="275"/>
        <end position="295"/>
    </location>
</feature>
<dbReference type="KEGG" id="asau:88175220"/>
<dbReference type="Pfam" id="PF03162">
    <property type="entry name" value="Y_phosphatase2"/>
    <property type="match status" value="2"/>
</dbReference>
<name>A0AAX4HDV9_9ASCO</name>
<sequence>MLIPPDNFGVVQKGVYRCSKLEGDHLPFLETLNLKLLILLDVAKPPRTLKSFLVDNNVNLYNLGGLKISNHPGTDSNLDLATGKSSSRSSNRSEATLEPNEIRSVQFDLEKKLKNDMWMIIEKNLIVGALEVLLDKSKHGVLLVDLTLALVGILRKIEKWNFNSIINEYRTFTGNASKSSYNVEVFLECLQVELVPYEGEHKQHEDTELASTKPPLSNRASILMGLQRYSLDEGLTTGDEEDALSMEDYEDDIDDDLLSASPQIPATLLKLVEQRKIDDSSQNSSPDSRRGSLIGSRGGSLDAIYASNYRQRRMSSVDSRYIQAKNNRFLDPLFQLSVSPRRPSFETSMRHFKLDRSLDDALRKERQTYRYYLPTSSKKDNFGIIKCRLPPEQNLADWFVRGRDFWESRQ</sequence>
<evidence type="ECO:0000313" key="3">
    <source>
        <dbReference type="Proteomes" id="UP001338582"/>
    </source>
</evidence>
<dbReference type="RefSeq" id="XP_062879177.1">
    <property type="nucleotide sequence ID" value="XM_063023107.1"/>
</dbReference>
<protein>
    <recommendedName>
        <fullName evidence="4">Protein OCA4</fullName>
    </recommendedName>
</protein>
<dbReference type="SUPFAM" id="SSF52799">
    <property type="entry name" value="(Phosphotyrosine protein) phosphatases II"/>
    <property type="match status" value="1"/>
</dbReference>